<feature type="compositionally biased region" description="Polar residues" evidence="1">
    <location>
        <begin position="42"/>
        <end position="51"/>
    </location>
</feature>
<protein>
    <submittedName>
        <fullName evidence="3">Uncharacterized protein</fullName>
    </submittedName>
</protein>
<dbReference type="Proteomes" id="UP000492821">
    <property type="component" value="Unassembled WGS sequence"/>
</dbReference>
<keyword evidence="2" id="KW-1185">Reference proteome</keyword>
<proteinExistence type="predicted"/>
<dbReference type="WBParaSite" id="Pan_g16365.t1">
    <property type="protein sequence ID" value="Pan_g16365.t1"/>
    <property type="gene ID" value="Pan_g16365"/>
</dbReference>
<dbReference type="AlphaFoldDB" id="A0A7E4V455"/>
<reference evidence="3" key="2">
    <citation type="submission" date="2020-10" db="UniProtKB">
        <authorList>
            <consortium name="WormBaseParasite"/>
        </authorList>
    </citation>
    <scope>IDENTIFICATION</scope>
</reference>
<feature type="region of interest" description="Disordered" evidence="1">
    <location>
        <begin position="22"/>
        <end position="51"/>
    </location>
</feature>
<name>A0A7E4V455_PANRE</name>
<feature type="region of interest" description="Disordered" evidence="1">
    <location>
        <begin position="63"/>
        <end position="83"/>
    </location>
</feature>
<evidence type="ECO:0000256" key="1">
    <source>
        <dbReference type="SAM" id="MobiDB-lite"/>
    </source>
</evidence>
<sequence>MPSYLSPITRLSSCPSVRVSRAKHSPEGALLTPIATGRQPPNLYQQRPPTLQSVSQAVSLPRYYQPAQSQQEERQESTQSKFSVSGLHRSASVRLLSIFVVTCICNQTTFN</sequence>
<organism evidence="2 3">
    <name type="scientific">Panagrellus redivivus</name>
    <name type="common">Microworm</name>
    <dbReference type="NCBI Taxonomy" id="6233"/>
    <lineage>
        <taxon>Eukaryota</taxon>
        <taxon>Metazoa</taxon>
        <taxon>Ecdysozoa</taxon>
        <taxon>Nematoda</taxon>
        <taxon>Chromadorea</taxon>
        <taxon>Rhabditida</taxon>
        <taxon>Tylenchina</taxon>
        <taxon>Panagrolaimomorpha</taxon>
        <taxon>Panagrolaimoidea</taxon>
        <taxon>Panagrolaimidae</taxon>
        <taxon>Panagrellus</taxon>
    </lineage>
</organism>
<accession>A0A7E4V455</accession>
<reference evidence="2" key="1">
    <citation type="journal article" date="2013" name="Genetics">
        <title>The draft genome and transcriptome of Panagrellus redivivus are shaped by the harsh demands of a free-living lifestyle.</title>
        <authorList>
            <person name="Srinivasan J."/>
            <person name="Dillman A.R."/>
            <person name="Macchietto M.G."/>
            <person name="Heikkinen L."/>
            <person name="Lakso M."/>
            <person name="Fracchia K.M."/>
            <person name="Antoshechkin I."/>
            <person name="Mortazavi A."/>
            <person name="Wong G."/>
            <person name="Sternberg P.W."/>
        </authorList>
    </citation>
    <scope>NUCLEOTIDE SEQUENCE [LARGE SCALE GENOMIC DNA]</scope>
    <source>
        <strain evidence="2">MT8872</strain>
    </source>
</reference>
<evidence type="ECO:0000313" key="2">
    <source>
        <dbReference type="Proteomes" id="UP000492821"/>
    </source>
</evidence>
<evidence type="ECO:0000313" key="3">
    <source>
        <dbReference type="WBParaSite" id="Pan_g16365.t1"/>
    </source>
</evidence>